<comment type="caution">
    <text evidence="1">The sequence shown here is derived from an EMBL/GenBank/DDBJ whole genome shotgun (WGS) entry which is preliminary data.</text>
</comment>
<evidence type="ECO:0000313" key="2">
    <source>
        <dbReference type="Proteomes" id="UP001596422"/>
    </source>
</evidence>
<gene>
    <name evidence="1" type="ORF">ACFQDL_28100</name>
</gene>
<evidence type="ECO:0000313" key="1">
    <source>
        <dbReference type="EMBL" id="MFC6673521.1"/>
    </source>
</evidence>
<keyword evidence="2" id="KW-1185">Reference proteome</keyword>
<accession>A0ABW2A7Y3</accession>
<evidence type="ECO:0008006" key="3">
    <source>
        <dbReference type="Google" id="ProtNLM"/>
    </source>
</evidence>
<organism evidence="1 2">
    <name type="scientific">Marinobacterium aestuariivivens</name>
    <dbReference type="NCBI Taxonomy" id="1698799"/>
    <lineage>
        <taxon>Bacteria</taxon>
        <taxon>Pseudomonadati</taxon>
        <taxon>Pseudomonadota</taxon>
        <taxon>Gammaproteobacteria</taxon>
        <taxon>Oceanospirillales</taxon>
        <taxon>Oceanospirillaceae</taxon>
        <taxon>Marinobacterium</taxon>
    </lineage>
</organism>
<proteinExistence type="predicted"/>
<reference evidence="2" key="1">
    <citation type="journal article" date="2019" name="Int. J. Syst. Evol. Microbiol.">
        <title>The Global Catalogue of Microorganisms (GCM) 10K type strain sequencing project: providing services to taxonomists for standard genome sequencing and annotation.</title>
        <authorList>
            <consortium name="The Broad Institute Genomics Platform"/>
            <consortium name="The Broad Institute Genome Sequencing Center for Infectious Disease"/>
            <person name="Wu L."/>
            <person name="Ma J."/>
        </authorList>
    </citation>
    <scope>NUCLEOTIDE SEQUENCE [LARGE SCALE GENOMIC DNA]</scope>
    <source>
        <strain evidence="2">NBRC 111756</strain>
    </source>
</reference>
<sequence length="67" mass="7439">MMLLVGFAIHDVDRLSETGRLTLPVMPERSRWEILTMVAGTLIVVQGFETPRPGPPLLYSDPYPGLS</sequence>
<protein>
    <recommendedName>
        <fullName evidence="3">NnrU domain-containing protein</fullName>
    </recommendedName>
</protein>
<dbReference type="Proteomes" id="UP001596422">
    <property type="component" value="Unassembled WGS sequence"/>
</dbReference>
<name>A0ABW2A7Y3_9GAMM</name>
<dbReference type="EMBL" id="JBHSWE010000001">
    <property type="protein sequence ID" value="MFC6673521.1"/>
    <property type="molecule type" value="Genomic_DNA"/>
</dbReference>